<dbReference type="Proteomes" id="UP000646365">
    <property type="component" value="Unassembled WGS sequence"/>
</dbReference>
<keyword evidence="7" id="KW-1185">Reference proteome</keyword>
<dbReference type="GO" id="GO:0000271">
    <property type="term" value="P:polysaccharide biosynthetic process"/>
    <property type="evidence" value="ECO:0007669"/>
    <property type="project" value="TreeGrafter"/>
</dbReference>
<dbReference type="RefSeq" id="WP_189042452.1">
    <property type="nucleotide sequence ID" value="NZ_BMJQ01000001.1"/>
</dbReference>
<evidence type="ECO:0000313" key="7">
    <source>
        <dbReference type="Proteomes" id="UP000646365"/>
    </source>
</evidence>
<dbReference type="PIRSF" id="PIRSF000390">
    <property type="entry name" value="PLP_StrS"/>
    <property type="match status" value="1"/>
</dbReference>
<dbReference type="Gene3D" id="3.40.640.10">
    <property type="entry name" value="Type I PLP-dependent aspartate aminotransferase-like (Major domain)"/>
    <property type="match status" value="1"/>
</dbReference>
<dbReference type="InterPro" id="IPR000653">
    <property type="entry name" value="DegT/StrS_aminotransferase"/>
</dbReference>
<keyword evidence="6" id="KW-0032">Aminotransferase</keyword>
<keyword evidence="6" id="KW-0808">Transferase</keyword>
<dbReference type="GO" id="GO:0030170">
    <property type="term" value="F:pyridoxal phosphate binding"/>
    <property type="evidence" value="ECO:0007669"/>
    <property type="project" value="TreeGrafter"/>
</dbReference>
<feature type="active site" description="Proton acceptor" evidence="3">
    <location>
        <position position="187"/>
    </location>
</feature>
<dbReference type="Pfam" id="PF01041">
    <property type="entry name" value="DegT_DnrJ_EryC1"/>
    <property type="match status" value="1"/>
</dbReference>
<protein>
    <submittedName>
        <fullName evidence="6">Aminotransferase</fullName>
    </submittedName>
</protein>
<evidence type="ECO:0000256" key="5">
    <source>
        <dbReference type="RuleBase" id="RU004508"/>
    </source>
</evidence>
<keyword evidence="1 4" id="KW-0663">Pyridoxal phosphate</keyword>
<evidence type="ECO:0000256" key="1">
    <source>
        <dbReference type="ARBA" id="ARBA00022898"/>
    </source>
</evidence>
<sequence length="366" mass="38539">MIPQTDPKAAYLEQQAEIDAAIARQLASGWYILGKEVEGFEAAFAAFLGLPHAVGVANGTDALVLALKGLGIGSGDKVATVAHTAVATVVAVEQAGAVPVLIDIDPVTYTMEPAALEAAFTAHPDIKAVLPVHLYGQPADLPAIQVLAQRHGAKLIEDCAQAHGAKLDGRTVGTWGDAACFSLYPTKNLGALGDGGVIATGDAALAGELKALRQYGWREHYVSDIVGMNSRLDELQAAILRVKLTALQRWNARRRAIAAAYDAGLAGAGVSLPAVRRGAEHVYHQYAIRAADRDGLKARLRERGVASNIHYPVPVHLQAAYRDRLIIGPAGLAETERAAREVLSLPMYPQLSDAAVEQVIAAVRAG</sequence>
<gene>
    <name evidence="6" type="ORF">GCM10011611_01990</name>
</gene>
<dbReference type="InterPro" id="IPR015422">
    <property type="entry name" value="PyrdxlP-dep_Trfase_small"/>
</dbReference>
<proteinExistence type="inferred from homology"/>
<reference evidence="6" key="1">
    <citation type="journal article" date="2014" name="Int. J. Syst. Evol. Microbiol.">
        <title>Complete genome sequence of Corynebacterium casei LMG S-19264T (=DSM 44701T), isolated from a smear-ripened cheese.</title>
        <authorList>
            <consortium name="US DOE Joint Genome Institute (JGI-PGF)"/>
            <person name="Walter F."/>
            <person name="Albersmeier A."/>
            <person name="Kalinowski J."/>
            <person name="Ruckert C."/>
        </authorList>
    </citation>
    <scope>NUCLEOTIDE SEQUENCE</scope>
    <source>
        <strain evidence="6">CGMCC 1.15725</strain>
    </source>
</reference>
<dbReference type="Gene3D" id="3.90.1150.10">
    <property type="entry name" value="Aspartate Aminotransferase, domain 1"/>
    <property type="match status" value="1"/>
</dbReference>
<accession>A0A8J2YPM1</accession>
<feature type="modified residue" description="N6-(pyridoxal phosphate)lysine" evidence="4">
    <location>
        <position position="187"/>
    </location>
</feature>
<dbReference type="CDD" id="cd00616">
    <property type="entry name" value="AHBA_syn"/>
    <property type="match status" value="1"/>
</dbReference>
<dbReference type="GO" id="GO:0008483">
    <property type="term" value="F:transaminase activity"/>
    <property type="evidence" value="ECO:0007669"/>
    <property type="project" value="UniProtKB-KW"/>
</dbReference>
<dbReference type="EMBL" id="BMJQ01000001">
    <property type="protein sequence ID" value="GGF00002.1"/>
    <property type="molecule type" value="Genomic_DNA"/>
</dbReference>
<dbReference type="PANTHER" id="PTHR30244">
    <property type="entry name" value="TRANSAMINASE"/>
    <property type="match status" value="1"/>
</dbReference>
<evidence type="ECO:0000256" key="3">
    <source>
        <dbReference type="PIRSR" id="PIRSR000390-1"/>
    </source>
</evidence>
<dbReference type="AlphaFoldDB" id="A0A8J2YPM1"/>
<dbReference type="SUPFAM" id="SSF53383">
    <property type="entry name" value="PLP-dependent transferases"/>
    <property type="match status" value="1"/>
</dbReference>
<comment type="similarity">
    <text evidence="2 5">Belongs to the DegT/DnrJ/EryC1 family.</text>
</comment>
<dbReference type="InterPro" id="IPR015421">
    <property type="entry name" value="PyrdxlP-dep_Trfase_major"/>
</dbReference>
<reference evidence="6" key="2">
    <citation type="submission" date="2020-09" db="EMBL/GenBank/DDBJ databases">
        <authorList>
            <person name="Sun Q."/>
            <person name="Zhou Y."/>
        </authorList>
    </citation>
    <scope>NUCLEOTIDE SEQUENCE</scope>
    <source>
        <strain evidence="6">CGMCC 1.15725</strain>
    </source>
</reference>
<evidence type="ECO:0000256" key="4">
    <source>
        <dbReference type="PIRSR" id="PIRSR000390-2"/>
    </source>
</evidence>
<organism evidence="6 7">
    <name type="scientific">Aliidongia dinghuensis</name>
    <dbReference type="NCBI Taxonomy" id="1867774"/>
    <lineage>
        <taxon>Bacteria</taxon>
        <taxon>Pseudomonadati</taxon>
        <taxon>Pseudomonadota</taxon>
        <taxon>Alphaproteobacteria</taxon>
        <taxon>Rhodospirillales</taxon>
        <taxon>Dongiaceae</taxon>
        <taxon>Aliidongia</taxon>
    </lineage>
</organism>
<evidence type="ECO:0000313" key="6">
    <source>
        <dbReference type="EMBL" id="GGF00002.1"/>
    </source>
</evidence>
<dbReference type="PANTHER" id="PTHR30244:SF36">
    <property type="entry name" value="3-OXO-GLUCOSE-6-PHOSPHATE:GLUTAMATE AMINOTRANSFERASE"/>
    <property type="match status" value="1"/>
</dbReference>
<evidence type="ECO:0000256" key="2">
    <source>
        <dbReference type="ARBA" id="ARBA00037999"/>
    </source>
</evidence>
<comment type="caution">
    <text evidence="6">The sequence shown here is derived from an EMBL/GenBank/DDBJ whole genome shotgun (WGS) entry which is preliminary data.</text>
</comment>
<name>A0A8J2YPM1_9PROT</name>
<dbReference type="InterPro" id="IPR015424">
    <property type="entry name" value="PyrdxlP-dep_Trfase"/>
</dbReference>